<keyword evidence="4 6" id="KW-1133">Transmembrane helix</keyword>
<feature type="transmembrane region" description="Helical" evidence="6">
    <location>
        <begin position="178"/>
        <end position="197"/>
    </location>
</feature>
<evidence type="ECO:0000256" key="4">
    <source>
        <dbReference type="ARBA" id="ARBA00022989"/>
    </source>
</evidence>
<dbReference type="KEGG" id="ebla:JGUZn3_02400"/>
<dbReference type="Pfam" id="PF09335">
    <property type="entry name" value="VTT_dom"/>
    <property type="match status" value="1"/>
</dbReference>
<accession>A0A7H1NNY8</accession>
<evidence type="ECO:0000256" key="6">
    <source>
        <dbReference type="RuleBase" id="RU366058"/>
    </source>
</evidence>
<sequence length="247" mass="26886">MKKTGFSSLTQCLKERFPAFSFIVQTVVLVGTLLGIGLIVQQSHFLMDILQHKAIFQGVWGKGLFLGIGILICSVGLPRQAVCFVAGFLYGVVFGIAFATLITLVGSVLAFMWARWIGREKIQKLLRRKGPFAARIRKVHEYFTSSPFFSVLGLRLMPVGSALAVNVASGLSHVPMASFIWATLIGSLPQTVIFVLLGSGIQVGNNVRLIISAILLVLSIIAGVFVLQANRAKSKPNKIKNNPFPFQ</sequence>
<keyword evidence="9" id="KW-1185">Reference proteome</keyword>
<evidence type="ECO:0000256" key="2">
    <source>
        <dbReference type="ARBA" id="ARBA00022475"/>
    </source>
</evidence>
<dbReference type="InterPro" id="IPR015414">
    <property type="entry name" value="TMEM64"/>
</dbReference>
<feature type="transmembrane region" description="Helical" evidence="6">
    <location>
        <begin position="209"/>
        <end position="227"/>
    </location>
</feature>
<evidence type="ECO:0000256" key="5">
    <source>
        <dbReference type="ARBA" id="ARBA00023136"/>
    </source>
</evidence>
<gene>
    <name evidence="8" type="ORF">JGUZn3_02400</name>
</gene>
<keyword evidence="3 6" id="KW-0812">Transmembrane</keyword>
<protein>
    <recommendedName>
        <fullName evidence="6">TVP38/TMEM64 family membrane protein</fullName>
    </recommendedName>
</protein>
<feature type="transmembrane region" description="Helical" evidence="6">
    <location>
        <begin position="59"/>
        <end position="77"/>
    </location>
</feature>
<keyword evidence="5 6" id="KW-0472">Membrane</keyword>
<feature type="transmembrane region" description="Helical" evidence="6">
    <location>
        <begin position="89"/>
        <end position="118"/>
    </location>
</feature>
<evidence type="ECO:0000313" key="9">
    <source>
        <dbReference type="Proteomes" id="UP000516349"/>
    </source>
</evidence>
<dbReference type="InterPro" id="IPR032816">
    <property type="entry name" value="VTT_dom"/>
</dbReference>
<feature type="domain" description="VTT" evidence="7">
    <location>
        <begin position="77"/>
        <end position="199"/>
    </location>
</feature>
<dbReference type="EMBL" id="CP060244">
    <property type="protein sequence ID" value="QNT77498.1"/>
    <property type="molecule type" value="Genomic_DNA"/>
</dbReference>
<dbReference type="Proteomes" id="UP000516349">
    <property type="component" value="Chromosome"/>
</dbReference>
<dbReference type="PANTHER" id="PTHR12677">
    <property type="entry name" value="GOLGI APPARATUS MEMBRANE PROTEIN TVP38-RELATED"/>
    <property type="match status" value="1"/>
</dbReference>
<keyword evidence="2 6" id="KW-1003">Cell membrane</keyword>
<dbReference type="GO" id="GO:0005886">
    <property type="term" value="C:plasma membrane"/>
    <property type="evidence" value="ECO:0007669"/>
    <property type="project" value="UniProtKB-SubCell"/>
</dbReference>
<comment type="subcellular location">
    <subcellularLocation>
        <location evidence="1 6">Cell membrane</location>
        <topology evidence="1 6">Multi-pass membrane protein</topology>
    </subcellularLocation>
</comment>
<organism evidence="8 9">
    <name type="scientific">Entomobacter blattae</name>
    <dbReference type="NCBI Taxonomy" id="2762277"/>
    <lineage>
        <taxon>Bacteria</taxon>
        <taxon>Pseudomonadati</taxon>
        <taxon>Pseudomonadota</taxon>
        <taxon>Alphaproteobacteria</taxon>
        <taxon>Acetobacterales</taxon>
        <taxon>Acetobacteraceae</taxon>
        <taxon>Entomobacter</taxon>
    </lineage>
</organism>
<dbReference type="RefSeq" id="WP_203413969.1">
    <property type="nucleotide sequence ID" value="NZ_CP060244.1"/>
</dbReference>
<comment type="similarity">
    <text evidence="6">Belongs to the TVP38/TMEM64 family.</text>
</comment>
<dbReference type="PANTHER" id="PTHR12677:SF59">
    <property type="entry name" value="GOLGI APPARATUS MEMBRANE PROTEIN TVP38-RELATED"/>
    <property type="match status" value="1"/>
</dbReference>
<feature type="transmembrane region" description="Helical" evidence="6">
    <location>
        <begin position="20"/>
        <end position="39"/>
    </location>
</feature>
<proteinExistence type="inferred from homology"/>
<evidence type="ECO:0000259" key="7">
    <source>
        <dbReference type="Pfam" id="PF09335"/>
    </source>
</evidence>
<evidence type="ECO:0000313" key="8">
    <source>
        <dbReference type="EMBL" id="QNT77498.1"/>
    </source>
</evidence>
<evidence type="ECO:0000256" key="3">
    <source>
        <dbReference type="ARBA" id="ARBA00022692"/>
    </source>
</evidence>
<evidence type="ECO:0000256" key="1">
    <source>
        <dbReference type="ARBA" id="ARBA00004651"/>
    </source>
</evidence>
<dbReference type="AlphaFoldDB" id="A0A7H1NNY8"/>
<reference evidence="8 9" key="1">
    <citation type="submission" date="2020-08" db="EMBL/GenBank/DDBJ databases">
        <title>Complete genome sequence of Entomobacter blattae G55GP.</title>
        <authorList>
            <person name="Poehlein A."/>
            <person name="Guzman J."/>
            <person name="Daniel R."/>
            <person name="Vilcinskas A."/>
        </authorList>
    </citation>
    <scope>NUCLEOTIDE SEQUENCE [LARGE SCALE GENOMIC DNA]</scope>
    <source>
        <strain evidence="8 9">G55GP</strain>
    </source>
</reference>
<name>A0A7H1NNY8_9PROT</name>